<keyword evidence="2" id="KW-1185">Reference proteome</keyword>
<protein>
    <recommendedName>
        <fullName evidence="3">ArnR1-like winged helix-turn-helix domain-containing protein</fullName>
    </recommendedName>
</protein>
<organism evidence="1 2">
    <name type="scientific">Tenacibaculum polynesiense</name>
    <dbReference type="NCBI Taxonomy" id="3137857"/>
    <lineage>
        <taxon>Bacteria</taxon>
        <taxon>Pseudomonadati</taxon>
        <taxon>Bacteroidota</taxon>
        <taxon>Flavobacteriia</taxon>
        <taxon>Flavobacteriales</taxon>
        <taxon>Flavobacteriaceae</taxon>
        <taxon>Tenacibaculum</taxon>
    </lineage>
</organism>
<gene>
    <name evidence="1" type="ORF">T190423A01A_50230</name>
</gene>
<dbReference type="Proteomes" id="UP001497527">
    <property type="component" value="Unassembled WGS sequence"/>
</dbReference>
<accession>A0ABM9PEI0</accession>
<evidence type="ECO:0000313" key="1">
    <source>
        <dbReference type="EMBL" id="CAL2103982.1"/>
    </source>
</evidence>
<reference evidence="1 2" key="1">
    <citation type="submission" date="2024-05" db="EMBL/GenBank/DDBJ databases">
        <authorList>
            <person name="Duchaud E."/>
        </authorList>
    </citation>
    <scope>NUCLEOTIDE SEQUENCE [LARGE SCALE GENOMIC DNA]</scope>
    <source>
        <strain evidence="1">Ena-SAMPLE-TAB-13-05-2024-13:56:06:370-140308</strain>
    </source>
</reference>
<evidence type="ECO:0008006" key="3">
    <source>
        <dbReference type="Google" id="ProtNLM"/>
    </source>
</evidence>
<dbReference type="RefSeq" id="WP_348718051.1">
    <property type="nucleotide sequence ID" value="NZ_CAXJIO010000014.1"/>
</dbReference>
<name>A0ABM9PEI0_9FLAO</name>
<comment type="caution">
    <text evidence="1">The sequence shown here is derived from an EMBL/GenBank/DDBJ whole genome shotgun (WGS) entry which is preliminary data.</text>
</comment>
<dbReference type="EMBL" id="CAXJIO010000014">
    <property type="protein sequence ID" value="CAL2103982.1"/>
    <property type="molecule type" value="Genomic_DNA"/>
</dbReference>
<proteinExistence type="predicted"/>
<sequence length="79" mass="9109">MKYKIIILKTLNLVKDGTNKIPLNSLEVIVNRNINDTILGGDLMELLNEMKLEKLIKSDSNEWIYSITDEGIEYLKNNL</sequence>
<evidence type="ECO:0000313" key="2">
    <source>
        <dbReference type="Proteomes" id="UP001497527"/>
    </source>
</evidence>